<dbReference type="PROSITE" id="PS01186">
    <property type="entry name" value="EGF_2"/>
    <property type="match status" value="1"/>
</dbReference>
<keyword evidence="6" id="KW-1185">Reference proteome</keyword>
<keyword evidence="3" id="KW-1133">Transmembrane helix</keyword>
<feature type="region of interest" description="Disordered" evidence="2">
    <location>
        <begin position="1"/>
        <end position="31"/>
    </location>
</feature>
<feature type="non-terminal residue" evidence="5">
    <location>
        <position position="1"/>
    </location>
</feature>
<comment type="caution">
    <text evidence="1">Lacks conserved residue(s) required for the propagation of feature annotation.</text>
</comment>
<evidence type="ECO:0000256" key="3">
    <source>
        <dbReference type="SAM" id="Phobius"/>
    </source>
</evidence>
<gene>
    <name evidence="5" type="ORF">SMAX5B_016669</name>
</gene>
<feature type="disulfide bond" evidence="1">
    <location>
        <begin position="70"/>
        <end position="79"/>
    </location>
</feature>
<feature type="region of interest" description="Disordered" evidence="2">
    <location>
        <begin position="177"/>
        <end position="288"/>
    </location>
</feature>
<dbReference type="InterPro" id="IPR000742">
    <property type="entry name" value="EGF"/>
</dbReference>
<dbReference type="PANTHER" id="PTHR11905">
    <property type="entry name" value="ADAM A DISINTEGRIN AND METALLOPROTEASE DOMAIN"/>
    <property type="match status" value="1"/>
</dbReference>
<proteinExistence type="predicted"/>
<accession>A0A2U9AVJ6</accession>
<dbReference type="Proteomes" id="UP000246464">
    <property type="component" value="Chromosome 1"/>
</dbReference>
<feature type="transmembrane region" description="Helical" evidence="3">
    <location>
        <begin position="99"/>
        <end position="123"/>
    </location>
</feature>
<dbReference type="GO" id="GO:0007229">
    <property type="term" value="P:integrin-mediated signaling pathway"/>
    <property type="evidence" value="ECO:0007669"/>
    <property type="project" value="UniProtKB-KW"/>
</dbReference>
<feature type="compositionally biased region" description="Pro residues" evidence="2">
    <location>
        <begin position="218"/>
        <end position="236"/>
    </location>
</feature>
<dbReference type="PROSITE" id="PS50026">
    <property type="entry name" value="EGF_3"/>
    <property type="match status" value="1"/>
</dbReference>
<evidence type="ECO:0000256" key="2">
    <source>
        <dbReference type="SAM" id="MobiDB-lite"/>
    </source>
</evidence>
<organism evidence="5 6">
    <name type="scientific">Scophthalmus maximus</name>
    <name type="common">Turbot</name>
    <name type="synonym">Psetta maxima</name>
    <dbReference type="NCBI Taxonomy" id="52904"/>
    <lineage>
        <taxon>Eukaryota</taxon>
        <taxon>Metazoa</taxon>
        <taxon>Chordata</taxon>
        <taxon>Craniata</taxon>
        <taxon>Vertebrata</taxon>
        <taxon>Euteleostomi</taxon>
        <taxon>Actinopterygii</taxon>
        <taxon>Neopterygii</taxon>
        <taxon>Teleostei</taxon>
        <taxon>Neoteleostei</taxon>
        <taxon>Acanthomorphata</taxon>
        <taxon>Carangaria</taxon>
        <taxon>Pleuronectiformes</taxon>
        <taxon>Pleuronectoidei</taxon>
        <taxon>Scophthalmidae</taxon>
        <taxon>Scophthalmus</taxon>
    </lineage>
</organism>
<feature type="domain" description="EGF-like" evidence="4">
    <location>
        <begin position="48"/>
        <end position="80"/>
    </location>
</feature>
<reference evidence="5 6" key="1">
    <citation type="submission" date="2017-12" db="EMBL/GenBank/DDBJ databases">
        <title>Integrating genomic resources of turbot (Scophthalmus maximus) in depth evaluation of genetic and physical mapping variation across individuals.</title>
        <authorList>
            <person name="Martinez P."/>
        </authorList>
    </citation>
    <scope>NUCLEOTIDE SEQUENCE [LARGE SCALE GENOMIC DNA]</scope>
</reference>
<sequence>FGSDLKQDSDSEWPISSGSQVVPKPKGTGSRPIKVCRDRRCQNASFTELETCIARCHSNGVCNSNGNCHCNRGWAPPFCEKQGLGGSVDSGPIQYDSQVGLVVGLLFAFLVVLPAVLLLFYCYRIKTSYFHKWHSQRDKNKSNKTMAPSRAALNSIQFGCSMHVAVVRSQTLPHTSKEVLPLRPGQVPNGIQPVNIVRPLRPAPSPQGGPKHLEAGRPPLPAGKPPVAPPPKPHPTPQRLSPPKKPLPLNPTRSPLLVSEVRPRSSLLPPQRPLPLSPARGTSPTVSRTLTAVSKPSAGLLVMMPPAVGPKPVGKVSAIPPLRALRTRRSANSRVRAAQIGE</sequence>
<evidence type="ECO:0000256" key="1">
    <source>
        <dbReference type="PROSITE-ProRule" id="PRU00076"/>
    </source>
</evidence>
<feature type="disulfide bond" evidence="1">
    <location>
        <begin position="52"/>
        <end position="62"/>
    </location>
</feature>
<keyword evidence="3" id="KW-0812">Transmembrane</keyword>
<protein>
    <submittedName>
        <fullName evidence="5">Putative disintegrin and metalloproteinase domain-containing protein 19-like</fullName>
    </submittedName>
</protein>
<keyword evidence="1" id="KW-0245">EGF-like domain</keyword>
<name>A0A2U9AVJ6_SCOMX</name>
<evidence type="ECO:0000313" key="6">
    <source>
        <dbReference type="Proteomes" id="UP000246464"/>
    </source>
</evidence>
<keyword evidence="5" id="KW-0401">Integrin</keyword>
<keyword evidence="1" id="KW-1015">Disulfide bond</keyword>
<evidence type="ECO:0000259" key="4">
    <source>
        <dbReference type="PROSITE" id="PS50026"/>
    </source>
</evidence>
<dbReference type="PANTHER" id="PTHR11905:SF38">
    <property type="entry name" value="DISINTEGRIN AND METALLOPROTEINASE DOMAIN-CONTAINING PROTEIN 33"/>
    <property type="match status" value="1"/>
</dbReference>
<dbReference type="EMBL" id="CP026243">
    <property type="protein sequence ID" value="AWO95694.1"/>
    <property type="molecule type" value="Genomic_DNA"/>
</dbReference>
<dbReference type="AlphaFoldDB" id="A0A2U9AVJ6"/>
<keyword evidence="3" id="KW-0472">Membrane</keyword>
<evidence type="ECO:0000313" key="5">
    <source>
        <dbReference type="EMBL" id="AWO95694.1"/>
    </source>
</evidence>